<dbReference type="PANTHER" id="PTHR10502:SF196">
    <property type="entry name" value="ANNEXIN D4"/>
    <property type="match status" value="1"/>
</dbReference>
<dbReference type="PRINTS" id="PR00196">
    <property type="entry name" value="ANNEXIN"/>
</dbReference>
<dbReference type="InterPro" id="IPR001464">
    <property type="entry name" value="Annexin"/>
</dbReference>
<evidence type="ECO:0000313" key="3">
    <source>
        <dbReference type="EMBL" id="KAK4483546.1"/>
    </source>
</evidence>
<keyword evidence="1" id="KW-0677">Repeat</keyword>
<evidence type="ECO:0008006" key="5">
    <source>
        <dbReference type="Google" id="ProtNLM"/>
    </source>
</evidence>
<dbReference type="EMBL" id="JAYDYQ010002534">
    <property type="protein sequence ID" value="KAK4483546.1"/>
    <property type="molecule type" value="Genomic_DNA"/>
</dbReference>
<evidence type="ECO:0000256" key="1">
    <source>
        <dbReference type="ARBA" id="ARBA00022737"/>
    </source>
</evidence>
<evidence type="ECO:0000256" key="2">
    <source>
        <dbReference type="ARBA" id="ARBA00023216"/>
    </source>
</evidence>
<dbReference type="InterPro" id="IPR037104">
    <property type="entry name" value="Annexin_sf"/>
</dbReference>
<accession>A0ABR0D3U2</accession>
<dbReference type="PROSITE" id="PS51897">
    <property type="entry name" value="ANNEXIN_2"/>
    <property type="match status" value="1"/>
</dbReference>
<comment type="caution">
    <text evidence="3">The sequence shown here is derived from an EMBL/GenBank/DDBJ whole genome shotgun (WGS) entry which is preliminary data.</text>
</comment>
<protein>
    <recommendedName>
        <fullName evidence="5">Annexin</fullName>
    </recommendedName>
</protein>
<keyword evidence="2" id="KW-0041">Annexin</keyword>
<gene>
    <name evidence="3" type="ORF">RD792_010744</name>
</gene>
<dbReference type="SMART" id="SM00335">
    <property type="entry name" value="ANX"/>
    <property type="match status" value="3"/>
</dbReference>
<evidence type="ECO:0000313" key="4">
    <source>
        <dbReference type="Proteomes" id="UP001291926"/>
    </source>
</evidence>
<dbReference type="PANTHER" id="PTHR10502">
    <property type="entry name" value="ANNEXIN"/>
    <property type="match status" value="1"/>
</dbReference>
<name>A0ABR0D3U2_9LAMI</name>
<keyword evidence="4" id="KW-1185">Reference proteome</keyword>
<dbReference type="Gene3D" id="1.10.220.10">
    <property type="entry name" value="Annexin"/>
    <property type="match status" value="4"/>
</dbReference>
<dbReference type="Pfam" id="PF00191">
    <property type="entry name" value="Annexin"/>
    <property type="match status" value="3"/>
</dbReference>
<sequence>MHPVRFGFGTKISGDKGAEGDGVGVQKSKHKVRCFQTIETTKIEGGRDRLRVRGGDVFYGFCLSPKIEALYPIYFLSRGLFLLLVLSGFLCVSDSLLGLYSYTVPKFPSMAASDEFGTLTRAFSGLGVDENALISILGKWHPEQRQIFRKGNRDLFIEDERQFERWDDRHVLQLRHEFLRLKDAIVLWTMHPWERDARLLKESLYKGPQYNVLIEIACTRSSEELLGARRAYHSLFDHSIEEDVAFHVHTTEKKLLVALLSAYRYEGTKVNDEIAKLEAQTVSNAIREGGNKKDVLEDEEIIRILSTRSKLHIKAIYKHYKEITGNSLDEEVDGEPRIKETVQCLCTPQAYFSQVLDESLKYNVDEISKESVSRVIVTRADVDMKQIKEAYHTKYGLHLSNKIEDVANGNYKDFLLTLLARGDH</sequence>
<dbReference type="SUPFAM" id="SSF47874">
    <property type="entry name" value="Annexin"/>
    <property type="match status" value="1"/>
</dbReference>
<dbReference type="InterPro" id="IPR018502">
    <property type="entry name" value="Annexin_repeat"/>
</dbReference>
<proteinExistence type="predicted"/>
<organism evidence="3 4">
    <name type="scientific">Penstemon davidsonii</name>
    <dbReference type="NCBI Taxonomy" id="160366"/>
    <lineage>
        <taxon>Eukaryota</taxon>
        <taxon>Viridiplantae</taxon>
        <taxon>Streptophyta</taxon>
        <taxon>Embryophyta</taxon>
        <taxon>Tracheophyta</taxon>
        <taxon>Spermatophyta</taxon>
        <taxon>Magnoliopsida</taxon>
        <taxon>eudicotyledons</taxon>
        <taxon>Gunneridae</taxon>
        <taxon>Pentapetalae</taxon>
        <taxon>asterids</taxon>
        <taxon>lamiids</taxon>
        <taxon>Lamiales</taxon>
        <taxon>Plantaginaceae</taxon>
        <taxon>Cheloneae</taxon>
        <taxon>Penstemon</taxon>
    </lineage>
</organism>
<dbReference type="Proteomes" id="UP001291926">
    <property type="component" value="Unassembled WGS sequence"/>
</dbReference>
<reference evidence="3 4" key="1">
    <citation type="journal article" date="2023" name="bioRxiv">
        <title>Genome report: Whole genome sequence and annotation of Penstemon davidsonii.</title>
        <authorList>
            <person name="Ostevik K.L."/>
            <person name="Alabady M."/>
            <person name="Zhang M."/>
            <person name="Rausher M.D."/>
        </authorList>
    </citation>
    <scope>NUCLEOTIDE SEQUENCE [LARGE SCALE GENOMIC DNA]</scope>
    <source>
        <strain evidence="3">DNT005</strain>
        <tissue evidence="3">Whole leaf</tissue>
    </source>
</reference>